<gene>
    <name evidence="5" type="ORF">SZL87_15260</name>
</gene>
<comment type="caution">
    <text evidence="5">The sequence shown here is derived from an EMBL/GenBank/DDBJ whole genome shotgun (WGS) entry which is preliminary data.</text>
</comment>
<dbReference type="GO" id="GO:0005524">
    <property type="term" value="F:ATP binding"/>
    <property type="evidence" value="ECO:0007669"/>
    <property type="project" value="UniProtKB-KW"/>
</dbReference>
<protein>
    <submittedName>
        <fullName evidence="5">ABC transporter ATP-binding protein</fullName>
    </submittedName>
</protein>
<name>A0ABU8ENZ9_9BACL</name>
<dbReference type="CDD" id="cd03230">
    <property type="entry name" value="ABC_DR_subfamily_A"/>
    <property type="match status" value="1"/>
</dbReference>
<dbReference type="InterPro" id="IPR017871">
    <property type="entry name" value="ABC_transporter-like_CS"/>
</dbReference>
<dbReference type="InterPro" id="IPR027417">
    <property type="entry name" value="P-loop_NTPase"/>
</dbReference>
<keyword evidence="1" id="KW-0813">Transport</keyword>
<dbReference type="PROSITE" id="PS00211">
    <property type="entry name" value="ABC_TRANSPORTER_1"/>
    <property type="match status" value="1"/>
</dbReference>
<dbReference type="InterPro" id="IPR003593">
    <property type="entry name" value="AAA+_ATPase"/>
</dbReference>
<dbReference type="EMBL" id="JBAWKY010000006">
    <property type="protein sequence ID" value="MEI4463782.1"/>
    <property type="molecule type" value="Genomic_DNA"/>
</dbReference>
<keyword evidence="2" id="KW-0547">Nucleotide-binding</keyword>
<evidence type="ECO:0000313" key="5">
    <source>
        <dbReference type="EMBL" id="MEI4463782.1"/>
    </source>
</evidence>
<dbReference type="InterPro" id="IPR050763">
    <property type="entry name" value="ABC_transporter_ATP-binding"/>
</dbReference>
<dbReference type="PANTHER" id="PTHR42711:SF13">
    <property type="entry name" value="ABC TRANSPORTER, ATP-BINDING PROTEIN"/>
    <property type="match status" value="1"/>
</dbReference>
<dbReference type="RefSeq" id="WP_336449643.1">
    <property type="nucleotide sequence ID" value="NZ_JBAWKY010000006.1"/>
</dbReference>
<dbReference type="InterPro" id="IPR003439">
    <property type="entry name" value="ABC_transporter-like_ATP-bd"/>
</dbReference>
<evidence type="ECO:0000313" key="6">
    <source>
        <dbReference type="Proteomes" id="UP001387110"/>
    </source>
</evidence>
<evidence type="ECO:0000256" key="3">
    <source>
        <dbReference type="ARBA" id="ARBA00022840"/>
    </source>
</evidence>
<dbReference type="Proteomes" id="UP001387110">
    <property type="component" value="Unassembled WGS sequence"/>
</dbReference>
<organism evidence="5 6">
    <name type="scientific">Exiguobacterium indicum</name>
    <dbReference type="NCBI Taxonomy" id="296995"/>
    <lineage>
        <taxon>Bacteria</taxon>
        <taxon>Bacillati</taxon>
        <taxon>Bacillota</taxon>
        <taxon>Bacilli</taxon>
        <taxon>Bacillales</taxon>
        <taxon>Bacillales Family XII. Incertae Sedis</taxon>
        <taxon>Exiguobacterium</taxon>
    </lineage>
</organism>
<reference evidence="5 6" key="1">
    <citation type="submission" date="2023-12" db="EMBL/GenBank/DDBJ databases">
        <authorList>
            <person name="Easwaran N."/>
            <person name="Lazarus H.P.S."/>
        </authorList>
    </citation>
    <scope>NUCLEOTIDE SEQUENCE [LARGE SCALE GENOMIC DNA]</scope>
    <source>
        <strain evidence="5 6">VIT-2023</strain>
    </source>
</reference>
<keyword evidence="6" id="KW-1185">Reference proteome</keyword>
<dbReference type="SMART" id="SM00382">
    <property type="entry name" value="AAA"/>
    <property type="match status" value="1"/>
</dbReference>
<dbReference type="PROSITE" id="PS50893">
    <property type="entry name" value="ABC_TRANSPORTER_2"/>
    <property type="match status" value="1"/>
</dbReference>
<dbReference type="SUPFAM" id="SSF52540">
    <property type="entry name" value="P-loop containing nucleoside triphosphate hydrolases"/>
    <property type="match status" value="1"/>
</dbReference>
<proteinExistence type="predicted"/>
<dbReference type="PANTHER" id="PTHR42711">
    <property type="entry name" value="ABC TRANSPORTER ATP-BINDING PROTEIN"/>
    <property type="match status" value="1"/>
</dbReference>
<evidence type="ECO:0000256" key="2">
    <source>
        <dbReference type="ARBA" id="ARBA00022741"/>
    </source>
</evidence>
<dbReference type="Pfam" id="PF00005">
    <property type="entry name" value="ABC_tran"/>
    <property type="match status" value="1"/>
</dbReference>
<accession>A0ABU8ENZ9</accession>
<dbReference type="Gene3D" id="3.40.50.300">
    <property type="entry name" value="P-loop containing nucleotide triphosphate hydrolases"/>
    <property type="match status" value="1"/>
</dbReference>
<evidence type="ECO:0000259" key="4">
    <source>
        <dbReference type="PROSITE" id="PS50893"/>
    </source>
</evidence>
<evidence type="ECO:0000256" key="1">
    <source>
        <dbReference type="ARBA" id="ARBA00022448"/>
    </source>
</evidence>
<feature type="domain" description="ABC transporter" evidence="4">
    <location>
        <begin position="5"/>
        <end position="232"/>
    </location>
</feature>
<keyword evidence="3 5" id="KW-0067">ATP-binding</keyword>
<sequence>MEKVIEIESLTKHFSDKTALDDLSFYIKQKEIFGLLGPSGSGKTTMIKILTGQMKPSMGSTSLLGIPSEKLKQKNTFQKVGIMTDNSGLYDRLTVKDNLKLFCKIFSVSENRIHRALELVNLGDEQNKKVALLSKGMKQRVLLARTFLHQPEILFLDEPTSALDPVNTQAIYAALKDMNRDGATIFLTTHDMVEADTLCDRVAFLNRGHIQLLGSPKSIKQRFADQTLTLESLDGLEHVFESNEKDARHIYEMLRTNQVVSIHSNEPTLEDVFVKVTGSELR</sequence>